<evidence type="ECO:0000256" key="11">
    <source>
        <dbReference type="ARBA" id="ARBA00023136"/>
    </source>
</evidence>
<keyword evidence="6" id="KW-0479">Metal-binding</keyword>
<dbReference type="PROSITE" id="PS00452">
    <property type="entry name" value="GUANYLATE_CYCLASE_1"/>
    <property type="match status" value="1"/>
</dbReference>
<evidence type="ECO:0000256" key="13">
    <source>
        <dbReference type="ARBA" id="ARBA00023180"/>
    </source>
</evidence>
<dbReference type="PANTHER" id="PTHR11920:SF260">
    <property type="entry name" value="RECEPTOR-TYPE GUANYLATE CYCLASE GCY-23"/>
    <property type="match status" value="1"/>
</dbReference>
<dbReference type="EC" id="4.6.1.2" evidence="3"/>
<dbReference type="InterPro" id="IPR018297">
    <property type="entry name" value="A/G_cyclase_CS"/>
</dbReference>
<evidence type="ECO:0000256" key="4">
    <source>
        <dbReference type="ARBA" id="ARBA00022475"/>
    </source>
</evidence>
<evidence type="ECO:0000256" key="14">
    <source>
        <dbReference type="ARBA" id="ARBA00023239"/>
    </source>
</evidence>
<evidence type="ECO:0000256" key="12">
    <source>
        <dbReference type="ARBA" id="ARBA00023170"/>
    </source>
</evidence>
<dbReference type="Pfam" id="PF00211">
    <property type="entry name" value="Guanylate_cyc"/>
    <property type="match status" value="1"/>
</dbReference>
<dbReference type="GO" id="GO:0005525">
    <property type="term" value="F:GTP binding"/>
    <property type="evidence" value="ECO:0007669"/>
    <property type="project" value="UniProtKB-KW"/>
</dbReference>
<comment type="similarity">
    <text evidence="16">Belongs to the adenylyl cyclase class-4/guanylyl cyclase family.</text>
</comment>
<dbReference type="STRING" id="334426.A0A0R3Q2C7"/>
<dbReference type="GO" id="GO:0004383">
    <property type="term" value="F:guanylate cyclase activity"/>
    <property type="evidence" value="ECO:0007669"/>
    <property type="project" value="UniProtKB-EC"/>
</dbReference>
<dbReference type="EMBL" id="UYYA01005644">
    <property type="protein sequence ID" value="VDM64811.1"/>
    <property type="molecule type" value="Genomic_DNA"/>
</dbReference>
<accession>A0A0R3Q2C7</accession>
<keyword evidence="5" id="KW-0812">Transmembrane</keyword>
<evidence type="ECO:0000256" key="16">
    <source>
        <dbReference type="RuleBase" id="RU000405"/>
    </source>
</evidence>
<organism evidence="20">
    <name type="scientific">Angiostrongylus costaricensis</name>
    <name type="common">Nematode worm</name>
    <dbReference type="NCBI Taxonomy" id="334426"/>
    <lineage>
        <taxon>Eukaryota</taxon>
        <taxon>Metazoa</taxon>
        <taxon>Ecdysozoa</taxon>
        <taxon>Nematoda</taxon>
        <taxon>Chromadorea</taxon>
        <taxon>Rhabditida</taxon>
        <taxon>Rhabditina</taxon>
        <taxon>Rhabditomorpha</taxon>
        <taxon>Strongyloidea</taxon>
        <taxon>Metastrongylidae</taxon>
        <taxon>Angiostrongylus</taxon>
    </lineage>
</organism>
<evidence type="ECO:0000256" key="8">
    <source>
        <dbReference type="ARBA" id="ARBA00022842"/>
    </source>
</evidence>
<dbReference type="SUPFAM" id="SSF55073">
    <property type="entry name" value="Nucleotide cyclase"/>
    <property type="match status" value="1"/>
</dbReference>
<feature type="domain" description="Guanylate cyclase" evidence="17">
    <location>
        <begin position="14"/>
        <end position="144"/>
    </location>
</feature>
<dbReference type="GO" id="GO:0001653">
    <property type="term" value="F:peptide receptor activity"/>
    <property type="evidence" value="ECO:0007669"/>
    <property type="project" value="TreeGrafter"/>
</dbReference>
<evidence type="ECO:0000256" key="9">
    <source>
        <dbReference type="ARBA" id="ARBA00022989"/>
    </source>
</evidence>
<proteinExistence type="inferred from homology"/>
<evidence type="ECO:0000256" key="2">
    <source>
        <dbReference type="ARBA" id="ARBA00004162"/>
    </source>
</evidence>
<dbReference type="OMA" id="HIMRISD"/>
<protein>
    <recommendedName>
        <fullName evidence="3">guanylate cyclase</fullName>
        <ecNumber evidence="3">4.6.1.2</ecNumber>
    </recommendedName>
</protein>
<dbReference type="PANTHER" id="PTHR11920">
    <property type="entry name" value="GUANYLYL CYCLASE"/>
    <property type="match status" value="1"/>
</dbReference>
<keyword evidence="11" id="KW-0472">Membrane</keyword>
<keyword evidence="10" id="KW-0342">GTP-binding</keyword>
<dbReference type="GO" id="GO:0009266">
    <property type="term" value="P:response to temperature stimulus"/>
    <property type="evidence" value="ECO:0007669"/>
    <property type="project" value="UniProtKB-ARBA"/>
</dbReference>
<evidence type="ECO:0000313" key="20">
    <source>
        <dbReference type="WBParaSite" id="ACOC_0001322501-mRNA-1"/>
    </source>
</evidence>
<reference evidence="20" key="1">
    <citation type="submission" date="2017-02" db="UniProtKB">
        <authorList>
            <consortium name="WormBaseParasite"/>
        </authorList>
    </citation>
    <scope>IDENTIFICATION</scope>
</reference>
<comment type="catalytic activity">
    <reaction evidence="1">
        <text>GTP = 3',5'-cyclic GMP + diphosphate</text>
        <dbReference type="Rhea" id="RHEA:13665"/>
        <dbReference type="ChEBI" id="CHEBI:33019"/>
        <dbReference type="ChEBI" id="CHEBI:37565"/>
        <dbReference type="ChEBI" id="CHEBI:57746"/>
        <dbReference type="EC" id="4.6.1.2"/>
    </reaction>
</comment>
<keyword evidence="12" id="KW-0675">Receptor</keyword>
<dbReference type="FunFam" id="3.30.70.1230:FF:000035">
    <property type="entry name" value="Guanylate cyclase"/>
    <property type="match status" value="1"/>
</dbReference>
<reference evidence="18 19" key="2">
    <citation type="submission" date="2018-11" db="EMBL/GenBank/DDBJ databases">
        <authorList>
            <consortium name="Pathogen Informatics"/>
        </authorList>
    </citation>
    <scope>NUCLEOTIDE SEQUENCE [LARGE SCALE GENOMIC DNA]</scope>
    <source>
        <strain evidence="18 19">Costa Rica</strain>
    </source>
</reference>
<dbReference type="GO" id="GO:0007168">
    <property type="term" value="P:receptor guanylyl cyclase signaling pathway"/>
    <property type="evidence" value="ECO:0007669"/>
    <property type="project" value="TreeGrafter"/>
</dbReference>
<evidence type="ECO:0000313" key="19">
    <source>
        <dbReference type="Proteomes" id="UP000267027"/>
    </source>
</evidence>
<evidence type="ECO:0000256" key="15">
    <source>
        <dbReference type="ARBA" id="ARBA00023293"/>
    </source>
</evidence>
<keyword evidence="15" id="KW-0141">cGMP biosynthesis</keyword>
<evidence type="ECO:0000313" key="18">
    <source>
        <dbReference type="EMBL" id="VDM64811.1"/>
    </source>
</evidence>
<keyword evidence="4" id="KW-1003">Cell membrane</keyword>
<keyword evidence="13" id="KW-0325">Glycoprotein</keyword>
<dbReference type="CDD" id="cd07302">
    <property type="entry name" value="CHD"/>
    <property type="match status" value="1"/>
</dbReference>
<dbReference type="SMART" id="SM00044">
    <property type="entry name" value="CYCc"/>
    <property type="match status" value="1"/>
</dbReference>
<comment type="subcellular location">
    <subcellularLocation>
        <location evidence="2">Cell membrane</location>
        <topology evidence="2">Single-pass membrane protein</topology>
    </subcellularLocation>
</comment>
<dbReference type="InterPro" id="IPR001054">
    <property type="entry name" value="A/G_cyclase"/>
</dbReference>
<gene>
    <name evidence="18" type="ORF">ACOC_LOCUS13226</name>
</gene>
<dbReference type="InterPro" id="IPR029787">
    <property type="entry name" value="Nucleotide_cyclase"/>
</dbReference>
<dbReference type="InterPro" id="IPR050401">
    <property type="entry name" value="Cyclic_nucleotide_synthase"/>
</dbReference>
<dbReference type="PROSITE" id="PS50125">
    <property type="entry name" value="GUANYLATE_CYCLASE_2"/>
    <property type="match status" value="1"/>
</dbReference>
<dbReference type="Proteomes" id="UP000267027">
    <property type="component" value="Unassembled WGS sequence"/>
</dbReference>
<evidence type="ECO:0000256" key="10">
    <source>
        <dbReference type="ARBA" id="ARBA00023134"/>
    </source>
</evidence>
<dbReference type="GO" id="GO:0042330">
    <property type="term" value="P:taxis"/>
    <property type="evidence" value="ECO:0007669"/>
    <property type="project" value="UniProtKB-ARBA"/>
</dbReference>
<evidence type="ECO:0000256" key="7">
    <source>
        <dbReference type="ARBA" id="ARBA00022741"/>
    </source>
</evidence>
<dbReference type="GO" id="GO:0009581">
    <property type="term" value="P:detection of external stimulus"/>
    <property type="evidence" value="ECO:0007669"/>
    <property type="project" value="UniProtKB-ARBA"/>
</dbReference>
<keyword evidence="8" id="KW-0460">Magnesium</keyword>
<sequence length="219" mass="24479">ILIFIIFTIYYSILQIFSDIVGFTAICSSSTPIEVVNMLNAVYSKFDDVISNNQAYKVETIGDAYMVVSGIPEENGTKHIMRISDTALEMIALLKTFDIPHRRNSHVRIRVGYHCGSVAAGVVGHTAPRYCLFGDTVNMASRMESTGEPEKIQMSENAHDMLCTNYPEYITKLRGTVDVKVSCRCCLEIALYTRVLHHGKGACNTYWLFGKEVSESKTL</sequence>
<dbReference type="AlphaFoldDB" id="A0A0R3Q2C7"/>
<dbReference type="GO" id="GO:0035556">
    <property type="term" value="P:intracellular signal transduction"/>
    <property type="evidence" value="ECO:0007669"/>
    <property type="project" value="InterPro"/>
</dbReference>
<dbReference type="OrthoDB" id="60033at2759"/>
<dbReference type="GO" id="GO:0004016">
    <property type="term" value="F:adenylate cyclase activity"/>
    <property type="evidence" value="ECO:0007669"/>
    <property type="project" value="TreeGrafter"/>
</dbReference>
<evidence type="ECO:0000259" key="17">
    <source>
        <dbReference type="PROSITE" id="PS50125"/>
    </source>
</evidence>
<evidence type="ECO:0000256" key="6">
    <source>
        <dbReference type="ARBA" id="ARBA00022723"/>
    </source>
</evidence>
<evidence type="ECO:0000256" key="5">
    <source>
        <dbReference type="ARBA" id="ARBA00022692"/>
    </source>
</evidence>
<dbReference type="GO" id="GO:0005886">
    <property type="term" value="C:plasma membrane"/>
    <property type="evidence" value="ECO:0007669"/>
    <property type="project" value="UniProtKB-SubCell"/>
</dbReference>
<dbReference type="Gene3D" id="3.30.70.1230">
    <property type="entry name" value="Nucleotide cyclase"/>
    <property type="match status" value="1"/>
</dbReference>
<keyword evidence="14 16" id="KW-0456">Lyase</keyword>
<keyword evidence="7" id="KW-0547">Nucleotide-binding</keyword>
<keyword evidence="19" id="KW-1185">Reference proteome</keyword>
<name>A0A0R3Q2C7_ANGCS</name>
<dbReference type="GO" id="GO:0009582">
    <property type="term" value="P:detection of abiotic stimulus"/>
    <property type="evidence" value="ECO:0007669"/>
    <property type="project" value="UniProtKB-ARBA"/>
</dbReference>
<dbReference type="GO" id="GO:0043005">
    <property type="term" value="C:neuron projection"/>
    <property type="evidence" value="ECO:0007669"/>
    <property type="project" value="UniProtKB-ARBA"/>
</dbReference>
<keyword evidence="9" id="KW-1133">Transmembrane helix</keyword>
<evidence type="ECO:0000256" key="1">
    <source>
        <dbReference type="ARBA" id="ARBA00001436"/>
    </source>
</evidence>
<dbReference type="GO" id="GO:0046872">
    <property type="term" value="F:metal ion binding"/>
    <property type="evidence" value="ECO:0007669"/>
    <property type="project" value="UniProtKB-KW"/>
</dbReference>
<dbReference type="WBParaSite" id="ACOC_0001322501-mRNA-1">
    <property type="protein sequence ID" value="ACOC_0001322501-mRNA-1"/>
    <property type="gene ID" value="ACOC_0001322501"/>
</dbReference>
<evidence type="ECO:0000256" key="3">
    <source>
        <dbReference type="ARBA" id="ARBA00012202"/>
    </source>
</evidence>